<dbReference type="PANTHER" id="PTHR34070:SF1">
    <property type="entry name" value="DNA ALKYLATION REPAIR PROTEIN"/>
    <property type="match status" value="1"/>
</dbReference>
<evidence type="ECO:0000313" key="1">
    <source>
        <dbReference type="EMBL" id="CAB4673416.1"/>
    </source>
</evidence>
<evidence type="ECO:0000313" key="2">
    <source>
        <dbReference type="EMBL" id="CAB4972497.1"/>
    </source>
</evidence>
<proteinExistence type="predicted"/>
<dbReference type="EMBL" id="CAFBOJ010000014">
    <property type="protein sequence ID" value="CAB4972497.1"/>
    <property type="molecule type" value="Genomic_DNA"/>
</dbReference>
<reference evidence="1" key="1">
    <citation type="submission" date="2020-05" db="EMBL/GenBank/DDBJ databases">
        <authorList>
            <person name="Chiriac C."/>
            <person name="Salcher M."/>
            <person name="Ghai R."/>
            <person name="Kavagutti S V."/>
        </authorList>
    </citation>
    <scope>NUCLEOTIDE SEQUENCE</scope>
</reference>
<sequence length="227" mass="25905">MATFKSSVLSQLQAELPAMGQAKRAAGAHAYMKGIAPFLGVATPERRSFVREMCKELSPPSSDELGKTARALWKLEHREYQYAANDVVSIFAKQCDKSFLADHVEYLITHKSWWDTVDGLGGVAVSPLTVKYPLVSLMRKWNKSDNMWLNRAAIQHQRGRKFDTDIPLLFEFCDYHSDRNEFFIAKAIGWALRDLSRIDNSAVKRFLKDHPNLNWVAVREAKKLGFK</sequence>
<dbReference type="InterPro" id="IPR014825">
    <property type="entry name" value="DNA_alkylation"/>
</dbReference>
<organism evidence="1">
    <name type="scientific">freshwater metagenome</name>
    <dbReference type="NCBI Taxonomy" id="449393"/>
    <lineage>
        <taxon>unclassified sequences</taxon>
        <taxon>metagenomes</taxon>
        <taxon>ecological metagenomes</taxon>
    </lineage>
</organism>
<gene>
    <name evidence="1" type="ORF">UFOPK2254_01386</name>
    <name evidence="2" type="ORF">UFOPK3937_00234</name>
</gene>
<dbReference type="Gene3D" id="1.20.1660.10">
    <property type="entry name" value="Hypothetical protein (EF3068)"/>
    <property type="match status" value="1"/>
</dbReference>
<dbReference type="EMBL" id="CAEZWO010000185">
    <property type="protein sequence ID" value="CAB4673416.1"/>
    <property type="molecule type" value="Genomic_DNA"/>
</dbReference>
<dbReference type="PANTHER" id="PTHR34070">
    <property type="entry name" value="ARMADILLO-TYPE FOLD"/>
    <property type="match status" value="1"/>
</dbReference>
<name>A0A6J6MHN2_9ZZZZ</name>
<dbReference type="InterPro" id="IPR016024">
    <property type="entry name" value="ARM-type_fold"/>
</dbReference>
<dbReference type="AlphaFoldDB" id="A0A6J6MHN2"/>
<accession>A0A6J6MHN2</accession>
<protein>
    <submittedName>
        <fullName evidence="1">Unannotated protein</fullName>
    </submittedName>
</protein>
<dbReference type="Pfam" id="PF08713">
    <property type="entry name" value="DNA_alkylation"/>
    <property type="match status" value="1"/>
</dbReference>
<dbReference type="SUPFAM" id="SSF48371">
    <property type="entry name" value="ARM repeat"/>
    <property type="match status" value="1"/>
</dbReference>
<dbReference type="Gene3D" id="1.25.40.290">
    <property type="entry name" value="ARM repeat domains"/>
    <property type="match status" value="1"/>
</dbReference>